<keyword evidence="7 12" id="KW-0472">Membrane</keyword>
<comment type="subcellular location">
    <subcellularLocation>
        <location evidence="2">Endomembrane system</location>
    </subcellularLocation>
</comment>
<dbReference type="GO" id="GO:0016052">
    <property type="term" value="P:carbohydrate catabolic process"/>
    <property type="evidence" value="ECO:0007669"/>
    <property type="project" value="InterPro"/>
</dbReference>
<keyword evidence="6 10" id="KW-0378">Hydrolase</keyword>
<evidence type="ECO:0000256" key="1">
    <source>
        <dbReference type="ARBA" id="ARBA00001452"/>
    </source>
</evidence>
<evidence type="ECO:0000256" key="13">
    <source>
        <dbReference type="SAM" id="SignalP"/>
    </source>
</evidence>
<evidence type="ECO:0000256" key="4">
    <source>
        <dbReference type="ARBA" id="ARBA00012350"/>
    </source>
</evidence>
<dbReference type="InterPro" id="IPR005198">
    <property type="entry name" value="Glyco_hydro_76"/>
</dbReference>
<sequence length="486" mass="53145">MISFKAILAALAASITFTQAVNLDVNNVDSIRNAARTLAFGLQSNYHNNASGTPATAVGTLPAPLYWWEAGAVWGAMVDYWAYTGDTSYNAVITQALLAQVGPDWNYEPPAYYTSLGNDDQAFWALAVLSAAEYDFPFPSGQKVSGWLALAEAVWSRQMSRWNTQACGGGLKWQIFQSNKGYNYRNSISNGAFLQVSARLARYTGDQKYVQWADKTWDWMSRIGLISPNYQVFDGTDDTINCTEIDHTQWTYNPAMLLYATSVMANYTNTQVWRTRTEGLLTTIENSFFSPFPNATDVMYEPACEPINTCNNDQYSFKAYLSRWMSKSAVLYPSLTDNVRKRLQTSSLAATKSCTGGDNKQTCGQKWYVGGYDGSYGVGQELSALETVQSLLLLEPGVVKGRVPKTGPGVRIQNLPATSTFPLTPTASATSSSGASSSGNAGTNMAGRISTSFTAPRKITSLKAWLVLAMRIMLAMVVGGMVGYFL</sequence>
<evidence type="ECO:0000256" key="12">
    <source>
        <dbReference type="SAM" id="Phobius"/>
    </source>
</evidence>
<organism evidence="14 15">
    <name type="scientific">Pseudocercospora fuligena</name>
    <dbReference type="NCBI Taxonomy" id="685502"/>
    <lineage>
        <taxon>Eukaryota</taxon>
        <taxon>Fungi</taxon>
        <taxon>Dikarya</taxon>
        <taxon>Ascomycota</taxon>
        <taxon>Pezizomycotina</taxon>
        <taxon>Dothideomycetes</taxon>
        <taxon>Dothideomycetidae</taxon>
        <taxon>Mycosphaerellales</taxon>
        <taxon>Mycosphaerellaceae</taxon>
        <taxon>Pseudocercospora</taxon>
    </lineage>
</organism>
<dbReference type="PANTHER" id="PTHR12145:SF36">
    <property type="entry name" value="MANNAN ENDO-1,6-ALPHA-MANNOSIDASE DCW1"/>
    <property type="match status" value="1"/>
</dbReference>
<evidence type="ECO:0000256" key="8">
    <source>
        <dbReference type="ARBA" id="ARBA00023180"/>
    </source>
</evidence>
<comment type="catalytic activity">
    <reaction evidence="1 10">
        <text>Random hydrolysis of (1-&gt;6)-alpha-D-mannosidic linkages in unbranched (1-&gt;6)-mannans.</text>
        <dbReference type="EC" id="3.2.1.101"/>
    </reaction>
</comment>
<proteinExistence type="inferred from homology"/>
<evidence type="ECO:0000256" key="9">
    <source>
        <dbReference type="ARBA" id="ARBA00023295"/>
    </source>
</evidence>
<keyword evidence="9 10" id="KW-0326">Glycosidase</keyword>
<evidence type="ECO:0000256" key="10">
    <source>
        <dbReference type="PIRNR" id="PIRNR016302"/>
    </source>
</evidence>
<evidence type="ECO:0000256" key="6">
    <source>
        <dbReference type="ARBA" id="ARBA00022801"/>
    </source>
</evidence>
<reference evidence="14" key="1">
    <citation type="submission" date="2020-04" db="EMBL/GenBank/DDBJ databases">
        <title>Draft genome resource of the tomato pathogen Pseudocercospora fuligena.</title>
        <authorList>
            <person name="Zaccaron A."/>
        </authorList>
    </citation>
    <scope>NUCLEOTIDE SEQUENCE</scope>
    <source>
        <strain evidence="14">PF001</strain>
    </source>
</reference>
<keyword evidence="8" id="KW-0325">Glycoprotein</keyword>
<dbReference type="FunFam" id="1.50.10.20:FF:000006">
    <property type="entry name" value="Mannan endo-1,6-alpha-mannosidase"/>
    <property type="match status" value="1"/>
</dbReference>
<keyword evidence="5 13" id="KW-0732">Signal</keyword>
<dbReference type="InterPro" id="IPR008928">
    <property type="entry name" value="6-hairpin_glycosidase_sf"/>
</dbReference>
<evidence type="ECO:0000256" key="11">
    <source>
        <dbReference type="SAM" id="MobiDB-lite"/>
    </source>
</evidence>
<comment type="caution">
    <text evidence="14">The sequence shown here is derived from an EMBL/GenBank/DDBJ whole genome shotgun (WGS) entry which is preliminary data.</text>
</comment>
<comment type="similarity">
    <text evidence="3 10">Belongs to the glycosyl hydrolase 76 family.</text>
</comment>
<dbReference type="OrthoDB" id="4187847at2759"/>
<dbReference type="EMBL" id="JABCIY010000204">
    <property type="protein sequence ID" value="KAF7188895.1"/>
    <property type="molecule type" value="Genomic_DNA"/>
</dbReference>
<dbReference type="GO" id="GO:0008496">
    <property type="term" value="F:mannan endo-1,6-alpha-mannosidase activity"/>
    <property type="evidence" value="ECO:0007669"/>
    <property type="project" value="UniProtKB-UniRule"/>
</dbReference>
<dbReference type="PANTHER" id="PTHR12145">
    <property type="entry name" value="MANNAN ENDO-1,6-ALPHA-MANNOSIDASE DCW1"/>
    <property type="match status" value="1"/>
</dbReference>
<dbReference type="PIRSF" id="PIRSF016302">
    <property type="entry name" value="Man_a_manosd"/>
    <property type="match status" value="1"/>
</dbReference>
<keyword evidence="15" id="KW-1185">Reference proteome</keyword>
<dbReference type="Pfam" id="PF03663">
    <property type="entry name" value="Glyco_hydro_76"/>
    <property type="match status" value="1"/>
</dbReference>
<feature type="transmembrane region" description="Helical" evidence="12">
    <location>
        <begin position="464"/>
        <end position="485"/>
    </location>
</feature>
<accession>A0A8H6RBQ2</accession>
<dbReference type="AlphaFoldDB" id="A0A8H6RBQ2"/>
<dbReference type="EC" id="3.2.1.101" evidence="4 10"/>
<evidence type="ECO:0000313" key="15">
    <source>
        <dbReference type="Proteomes" id="UP000660729"/>
    </source>
</evidence>
<feature type="region of interest" description="Disordered" evidence="11">
    <location>
        <begin position="423"/>
        <end position="442"/>
    </location>
</feature>
<evidence type="ECO:0000256" key="3">
    <source>
        <dbReference type="ARBA" id="ARBA00009699"/>
    </source>
</evidence>
<dbReference type="GO" id="GO:0009272">
    <property type="term" value="P:fungal-type cell wall biogenesis"/>
    <property type="evidence" value="ECO:0007669"/>
    <property type="project" value="TreeGrafter"/>
</dbReference>
<feature type="signal peptide" evidence="13">
    <location>
        <begin position="1"/>
        <end position="20"/>
    </location>
</feature>
<dbReference type="InterPro" id="IPR014480">
    <property type="entry name" value="Mannan-1_6-alpha_mannosidase"/>
</dbReference>
<keyword evidence="12" id="KW-1133">Transmembrane helix</keyword>
<protein>
    <recommendedName>
        <fullName evidence="4 10">Mannan endo-1,6-alpha-mannosidase</fullName>
        <ecNumber evidence="4 10">3.2.1.101</ecNumber>
    </recommendedName>
</protein>
<dbReference type="SUPFAM" id="SSF48208">
    <property type="entry name" value="Six-hairpin glycosidases"/>
    <property type="match status" value="1"/>
</dbReference>
<dbReference type="Proteomes" id="UP000660729">
    <property type="component" value="Unassembled WGS sequence"/>
</dbReference>
<evidence type="ECO:0000313" key="14">
    <source>
        <dbReference type="EMBL" id="KAF7188895.1"/>
    </source>
</evidence>
<keyword evidence="12" id="KW-0812">Transmembrane</keyword>
<evidence type="ECO:0000256" key="5">
    <source>
        <dbReference type="ARBA" id="ARBA00022729"/>
    </source>
</evidence>
<evidence type="ECO:0000256" key="2">
    <source>
        <dbReference type="ARBA" id="ARBA00004308"/>
    </source>
</evidence>
<evidence type="ECO:0000256" key="7">
    <source>
        <dbReference type="ARBA" id="ARBA00023136"/>
    </source>
</evidence>
<dbReference type="GO" id="GO:0012505">
    <property type="term" value="C:endomembrane system"/>
    <property type="evidence" value="ECO:0007669"/>
    <property type="project" value="UniProtKB-SubCell"/>
</dbReference>
<feature type="chain" id="PRO_5034604199" description="Mannan endo-1,6-alpha-mannosidase" evidence="13">
    <location>
        <begin position="21"/>
        <end position="486"/>
    </location>
</feature>
<name>A0A8H6RBQ2_9PEZI</name>
<dbReference type="Gene3D" id="1.50.10.20">
    <property type="match status" value="1"/>
</dbReference>
<gene>
    <name evidence="14" type="ORF">HII31_09818</name>
</gene>